<name>A0A426Z3T8_ENSVE</name>
<dbReference type="Proteomes" id="UP000287651">
    <property type="component" value="Unassembled WGS sequence"/>
</dbReference>
<dbReference type="AlphaFoldDB" id="A0A426Z3T8"/>
<evidence type="ECO:0000313" key="2">
    <source>
        <dbReference type="EMBL" id="RRT58639.1"/>
    </source>
</evidence>
<dbReference type="EMBL" id="AMZH03008577">
    <property type="protein sequence ID" value="RRT58639.1"/>
    <property type="molecule type" value="Genomic_DNA"/>
</dbReference>
<feature type="region of interest" description="Disordered" evidence="1">
    <location>
        <begin position="52"/>
        <end position="74"/>
    </location>
</feature>
<proteinExistence type="predicted"/>
<accession>A0A426Z3T8</accession>
<organism evidence="2 3">
    <name type="scientific">Ensete ventricosum</name>
    <name type="common">Abyssinian banana</name>
    <name type="synonym">Musa ensete</name>
    <dbReference type="NCBI Taxonomy" id="4639"/>
    <lineage>
        <taxon>Eukaryota</taxon>
        <taxon>Viridiplantae</taxon>
        <taxon>Streptophyta</taxon>
        <taxon>Embryophyta</taxon>
        <taxon>Tracheophyta</taxon>
        <taxon>Spermatophyta</taxon>
        <taxon>Magnoliopsida</taxon>
        <taxon>Liliopsida</taxon>
        <taxon>Zingiberales</taxon>
        <taxon>Musaceae</taxon>
        <taxon>Ensete</taxon>
    </lineage>
</organism>
<protein>
    <submittedName>
        <fullName evidence="2">Uncharacterized protein</fullName>
    </submittedName>
</protein>
<gene>
    <name evidence="2" type="ORF">B296_00011041</name>
</gene>
<reference evidence="2 3" key="1">
    <citation type="journal article" date="2014" name="Agronomy (Basel)">
        <title>A Draft Genome Sequence for Ensete ventricosum, the Drought-Tolerant Tree Against Hunger.</title>
        <authorList>
            <person name="Harrison J."/>
            <person name="Moore K.A."/>
            <person name="Paszkiewicz K."/>
            <person name="Jones T."/>
            <person name="Grant M."/>
            <person name="Ambacheew D."/>
            <person name="Muzemil S."/>
            <person name="Studholme D.J."/>
        </authorList>
    </citation>
    <scope>NUCLEOTIDE SEQUENCE [LARGE SCALE GENOMIC DNA]</scope>
</reference>
<evidence type="ECO:0000256" key="1">
    <source>
        <dbReference type="SAM" id="MobiDB-lite"/>
    </source>
</evidence>
<evidence type="ECO:0000313" key="3">
    <source>
        <dbReference type="Proteomes" id="UP000287651"/>
    </source>
</evidence>
<sequence>MAKPLARAADHGLATYKGAVGYGQGPLQGQPLVGAATCSTTPVGSARLQGAIANRGQRCRPGDDSDTVRVREED</sequence>
<feature type="compositionally biased region" description="Basic and acidic residues" evidence="1">
    <location>
        <begin position="60"/>
        <end position="74"/>
    </location>
</feature>
<comment type="caution">
    <text evidence="2">The sequence shown here is derived from an EMBL/GenBank/DDBJ whole genome shotgun (WGS) entry which is preliminary data.</text>
</comment>